<reference evidence="1 2" key="1">
    <citation type="journal article" date="2016" name="Int. J. Syst. Evol. Microbiol.">
        <title>Caldimicrobium thiodismutans sp. nov., a sulfur-disproportionating bacterium isolated from a hot spring, and emended description of the genus Caldimicrobium.</title>
        <authorList>
            <person name="Kojima H."/>
            <person name="Umezawa K."/>
            <person name="Fukui M."/>
        </authorList>
    </citation>
    <scope>NUCLEOTIDE SEQUENCE [LARGE SCALE GENOMIC DNA]</scope>
    <source>
        <strain evidence="1 2">TF1</strain>
    </source>
</reference>
<reference evidence="2" key="2">
    <citation type="journal article" date="2016" name="Int. J. Syst. Evol. Microbiol.">
        <title>Caldimicrobium thiodismutans sp. nov., a sulfur-disproportionating bacterium isolated from a hot spring.</title>
        <authorList>
            <person name="Kojima H."/>
            <person name="Umezawa K."/>
            <person name="Fukui M."/>
        </authorList>
    </citation>
    <scope>NUCLEOTIDE SEQUENCE [LARGE SCALE GENOMIC DNA]</scope>
    <source>
        <strain evidence="2">TF1</strain>
    </source>
</reference>
<name>A0A0U5AWD4_9BACT</name>
<evidence type="ECO:0000313" key="1">
    <source>
        <dbReference type="EMBL" id="BAU22878.1"/>
    </source>
</evidence>
<keyword evidence="2" id="KW-1185">Reference proteome</keyword>
<dbReference type="AlphaFoldDB" id="A0A0U5AWD4"/>
<organism evidence="1 2">
    <name type="scientific">Caldimicrobium thiodismutans</name>
    <dbReference type="NCBI Taxonomy" id="1653476"/>
    <lineage>
        <taxon>Bacteria</taxon>
        <taxon>Pseudomonadati</taxon>
        <taxon>Thermodesulfobacteriota</taxon>
        <taxon>Thermodesulfobacteria</taxon>
        <taxon>Thermodesulfobacteriales</taxon>
        <taxon>Thermodesulfobacteriaceae</taxon>
        <taxon>Caldimicrobium</taxon>
    </lineage>
</organism>
<sequence>MEGKGRTFGEIKVDTEIGIGAILWIIGFREVLGLSRLKLFNKGF</sequence>
<accession>A0A0U5AWD4</accession>
<dbReference type="RefSeq" id="WP_269447036.1">
    <property type="nucleotide sequence ID" value="NZ_AP014945.1"/>
</dbReference>
<proteinExistence type="predicted"/>
<dbReference type="EMBL" id="AP014945">
    <property type="protein sequence ID" value="BAU22878.1"/>
    <property type="molecule type" value="Genomic_DNA"/>
</dbReference>
<protein>
    <submittedName>
        <fullName evidence="1">Uncharacterized protein</fullName>
    </submittedName>
</protein>
<evidence type="ECO:0000313" key="2">
    <source>
        <dbReference type="Proteomes" id="UP000068196"/>
    </source>
</evidence>
<dbReference type="STRING" id="1653476.THC_0484"/>
<gene>
    <name evidence="1" type="ORF">THC_0484</name>
</gene>
<dbReference type="Proteomes" id="UP000068196">
    <property type="component" value="Chromosome"/>
</dbReference>
<dbReference type="KEGG" id="cthi:THC_0484"/>